<dbReference type="OrthoDB" id="1939753at2759"/>
<dbReference type="InterPro" id="IPR013087">
    <property type="entry name" value="Znf_C2H2_type"/>
</dbReference>
<dbReference type="GeneID" id="111307821"/>
<gene>
    <name evidence="4" type="primary">LOC111307821</name>
</gene>
<dbReference type="AlphaFoldDB" id="A0A6P6AAG4"/>
<feature type="domain" description="C2H2-type" evidence="2">
    <location>
        <begin position="22"/>
        <end position="42"/>
    </location>
</feature>
<proteinExistence type="predicted"/>
<dbReference type="Proteomes" id="UP000515121">
    <property type="component" value="Unplaced"/>
</dbReference>
<sequence>MDNQDQGKNHSSGHESHGVHLCHKCGWPFPNPHPSAKHRRAHKKICGTIEGYRIVVSGDSIHTTASDDEPLSDEDNKSPIAQVPKVMESCSLEKSISGIGTMSNRSENEVFSDAAMEFQDSGFGLGRQDSLVDASKADKIAEKDLTASISFIDCEDTEILQPLRNSADTSQKENPVLSMGAPEHQDLGLSYSKDFKDGNGSTIDVVPIKTETPMVVSEERREVSAGDRVAECSLGLEADASENEEVNLNKNFAGALIVPSERAGEISETVSLSEKRLDATSDMVLTGDMAQLKEEFSDRLNSKTSMSENGEQETDAKGNAGITTERNLMDIVASNSEDASVTSEKAEDITSETGLADKIVELKENSDKLALRMVNDDLSPKAESAKDMNVSTDTFQIQTDPLALPLLSFQMKSMTKRKRKRKALMCFQFLMIFLL</sequence>
<feature type="region of interest" description="Disordered" evidence="1">
    <location>
        <begin position="298"/>
        <end position="320"/>
    </location>
</feature>
<name>A0A6P6AAG4_DURZI</name>
<protein>
    <submittedName>
        <fullName evidence="4">Uncharacterized protein LOC111307821</fullName>
    </submittedName>
</protein>
<evidence type="ECO:0000256" key="1">
    <source>
        <dbReference type="SAM" id="MobiDB-lite"/>
    </source>
</evidence>
<accession>A0A6P6AAG4</accession>
<evidence type="ECO:0000313" key="4">
    <source>
        <dbReference type="RefSeq" id="XP_022761822.1"/>
    </source>
</evidence>
<dbReference type="PROSITE" id="PS00028">
    <property type="entry name" value="ZINC_FINGER_C2H2_1"/>
    <property type="match status" value="1"/>
</dbReference>
<keyword evidence="3" id="KW-1185">Reference proteome</keyword>
<evidence type="ECO:0000259" key="2">
    <source>
        <dbReference type="PROSITE" id="PS00028"/>
    </source>
</evidence>
<organism evidence="3 4">
    <name type="scientific">Durio zibethinus</name>
    <name type="common">Durian</name>
    <dbReference type="NCBI Taxonomy" id="66656"/>
    <lineage>
        <taxon>Eukaryota</taxon>
        <taxon>Viridiplantae</taxon>
        <taxon>Streptophyta</taxon>
        <taxon>Embryophyta</taxon>
        <taxon>Tracheophyta</taxon>
        <taxon>Spermatophyta</taxon>
        <taxon>Magnoliopsida</taxon>
        <taxon>eudicotyledons</taxon>
        <taxon>Gunneridae</taxon>
        <taxon>Pentapetalae</taxon>
        <taxon>rosids</taxon>
        <taxon>malvids</taxon>
        <taxon>Malvales</taxon>
        <taxon>Malvaceae</taxon>
        <taxon>Helicteroideae</taxon>
        <taxon>Durio</taxon>
    </lineage>
</organism>
<dbReference type="PANTHER" id="PTHR35746">
    <property type="entry name" value="PENTATRICOPEPTIDE REPEAT (PPR) SUPERFAMILY PROTEIN"/>
    <property type="match status" value="1"/>
</dbReference>
<dbReference type="RefSeq" id="XP_022761822.1">
    <property type="nucleotide sequence ID" value="XM_022906087.1"/>
</dbReference>
<dbReference type="KEGG" id="dzi:111307821"/>
<dbReference type="PANTHER" id="PTHR35746:SF1">
    <property type="entry name" value="PENTATRICOPEPTIDE REPEAT (PPR) SUPERFAMILY PROTEIN"/>
    <property type="match status" value="1"/>
</dbReference>
<reference evidence="4" key="1">
    <citation type="submission" date="2025-08" db="UniProtKB">
        <authorList>
            <consortium name="RefSeq"/>
        </authorList>
    </citation>
    <scope>IDENTIFICATION</scope>
    <source>
        <tissue evidence="4">Fruit stalk</tissue>
    </source>
</reference>
<evidence type="ECO:0000313" key="3">
    <source>
        <dbReference type="Proteomes" id="UP000515121"/>
    </source>
</evidence>